<dbReference type="GO" id="GO:0050661">
    <property type="term" value="F:NADP binding"/>
    <property type="evidence" value="ECO:0007669"/>
    <property type="project" value="TreeGrafter"/>
</dbReference>
<dbReference type="InterPro" id="IPR022893">
    <property type="entry name" value="Shikimate_DH_fam"/>
</dbReference>
<dbReference type="GO" id="GO:0005829">
    <property type="term" value="C:cytosol"/>
    <property type="evidence" value="ECO:0007669"/>
    <property type="project" value="TreeGrafter"/>
</dbReference>
<feature type="domain" description="SDH C-terminal" evidence="4">
    <location>
        <begin position="270"/>
        <end position="294"/>
    </location>
</feature>
<dbReference type="InterPro" id="IPR013708">
    <property type="entry name" value="Shikimate_DH-bd_N"/>
</dbReference>
<organism evidence="5 6">
    <name type="scientific">Leekyejoonella antrihumi</name>
    <dbReference type="NCBI Taxonomy" id="1660198"/>
    <lineage>
        <taxon>Bacteria</taxon>
        <taxon>Bacillati</taxon>
        <taxon>Actinomycetota</taxon>
        <taxon>Actinomycetes</taxon>
        <taxon>Micrococcales</taxon>
        <taxon>Dermacoccaceae</taxon>
        <taxon>Leekyejoonella</taxon>
    </lineage>
</organism>
<dbReference type="Pfam" id="PF08501">
    <property type="entry name" value="Shikimate_dh_N"/>
    <property type="match status" value="1"/>
</dbReference>
<reference evidence="5 6" key="2">
    <citation type="submission" date="2019-08" db="EMBL/GenBank/DDBJ databases">
        <title>Jejuicoccus antrihumi gen. nov., sp. nov., a new member of the family Dermacoccaceae isolated from a cave.</title>
        <authorList>
            <person name="Schumann P."/>
            <person name="Kim I.S."/>
        </authorList>
    </citation>
    <scope>NUCLEOTIDE SEQUENCE [LARGE SCALE GENOMIC DNA]</scope>
    <source>
        <strain evidence="5 6">C5-26</strain>
    </source>
</reference>
<dbReference type="OrthoDB" id="9776868at2"/>
<gene>
    <name evidence="5" type="ORF">FGL98_09120</name>
</gene>
<proteinExistence type="predicted"/>
<feature type="domain" description="Shikimate dehydrogenase substrate binding N-terminal" evidence="3">
    <location>
        <begin position="29"/>
        <end position="116"/>
    </location>
</feature>
<dbReference type="SUPFAM" id="SSF53223">
    <property type="entry name" value="Aminoacid dehydrogenase-like, N-terminal domain"/>
    <property type="match status" value="1"/>
</dbReference>
<dbReference type="GO" id="GO:0019632">
    <property type="term" value="P:shikimate metabolic process"/>
    <property type="evidence" value="ECO:0007669"/>
    <property type="project" value="TreeGrafter"/>
</dbReference>
<dbReference type="PANTHER" id="PTHR21089:SF1">
    <property type="entry name" value="BIFUNCTIONAL 3-DEHYDROQUINATE DEHYDRATASE_SHIKIMATE DEHYDROGENASE, CHLOROPLASTIC"/>
    <property type="match status" value="1"/>
</dbReference>
<evidence type="ECO:0000259" key="3">
    <source>
        <dbReference type="Pfam" id="PF08501"/>
    </source>
</evidence>
<dbReference type="Gene3D" id="3.40.50.720">
    <property type="entry name" value="NAD(P)-binding Rossmann-like Domain"/>
    <property type="match status" value="1"/>
</dbReference>
<dbReference type="EC" id="1.1.1.25" evidence="5"/>
<dbReference type="PANTHER" id="PTHR21089">
    <property type="entry name" value="SHIKIMATE DEHYDROGENASE"/>
    <property type="match status" value="1"/>
</dbReference>
<dbReference type="SUPFAM" id="SSF51735">
    <property type="entry name" value="NAD(P)-binding Rossmann-fold domains"/>
    <property type="match status" value="1"/>
</dbReference>
<dbReference type="NCBIfam" id="NF001319">
    <property type="entry name" value="PRK00258.3-3"/>
    <property type="match status" value="1"/>
</dbReference>
<dbReference type="Proteomes" id="UP000320244">
    <property type="component" value="Unassembled WGS sequence"/>
</dbReference>
<keyword evidence="2" id="KW-0057">Aromatic amino acid biosynthesis</keyword>
<protein>
    <submittedName>
        <fullName evidence="5">Shikimate dehydrogenase</fullName>
        <ecNumber evidence="5">1.1.1.25</ecNumber>
    </submittedName>
</protein>
<accession>A0A563E267</accession>
<dbReference type="InterPro" id="IPR041121">
    <property type="entry name" value="SDH_C"/>
</dbReference>
<keyword evidence="2" id="KW-0028">Amino-acid biosynthesis</keyword>
<dbReference type="InterPro" id="IPR046346">
    <property type="entry name" value="Aminoacid_DH-like_N_sf"/>
</dbReference>
<evidence type="ECO:0000313" key="5">
    <source>
        <dbReference type="EMBL" id="TWP36616.1"/>
    </source>
</evidence>
<sequence length="306" mass="32807">MSSLQEQRSHHDSSENRIMTDKTSYALGLVGSGIAASLTPAMQEREGRARGLNLTYRRIDAALEGFSTAELPSVLDWARRLGFDGLNITHPFKQAVIPLLDDLSDAAHDLGAVNTVLLRDGRMTGVNTDWSGYGRAFRRELPEAVHDRVVLVGAGGAGSAVGYALLQQGAERVSIIDVDRATADSCVTRLAKIFGDDRVRVAMDLATAVADAQGLVNATPIGMLGKGGMPIPPAMIRSDLWVSDVVYFPLETELVALARARGCRVVAGGGMAVFQAAEAFEQFTGRTPDIDRMLTHFNTLVSEPRG</sequence>
<dbReference type="Gene3D" id="3.40.50.10860">
    <property type="entry name" value="Leucine Dehydrogenase, chain A, domain 1"/>
    <property type="match status" value="1"/>
</dbReference>
<evidence type="ECO:0000259" key="4">
    <source>
        <dbReference type="Pfam" id="PF18317"/>
    </source>
</evidence>
<evidence type="ECO:0000256" key="1">
    <source>
        <dbReference type="ARBA" id="ARBA00004871"/>
    </source>
</evidence>
<dbReference type="NCBIfam" id="NF009201">
    <property type="entry name" value="PRK12549.1"/>
    <property type="match status" value="1"/>
</dbReference>
<dbReference type="EMBL" id="VCQV01000010">
    <property type="protein sequence ID" value="TWP36616.1"/>
    <property type="molecule type" value="Genomic_DNA"/>
</dbReference>
<dbReference type="Pfam" id="PF18317">
    <property type="entry name" value="SDH_C"/>
    <property type="match status" value="1"/>
</dbReference>
<keyword evidence="5" id="KW-0560">Oxidoreductase</keyword>
<name>A0A563E267_9MICO</name>
<comment type="pathway">
    <text evidence="1">Metabolic intermediate biosynthesis; chorismate biosynthesis; chorismate from D-erythrose 4-phosphate and phosphoenolpyruvate: step 4/7.</text>
</comment>
<evidence type="ECO:0000313" key="6">
    <source>
        <dbReference type="Proteomes" id="UP000320244"/>
    </source>
</evidence>
<dbReference type="GO" id="GO:0004764">
    <property type="term" value="F:shikimate 3-dehydrogenase (NADP+) activity"/>
    <property type="evidence" value="ECO:0007669"/>
    <property type="project" value="UniProtKB-EC"/>
</dbReference>
<keyword evidence="6" id="KW-1185">Reference proteome</keyword>
<comment type="caution">
    <text evidence="5">The sequence shown here is derived from an EMBL/GenBank/DDBJ whole genome shotgun (WGS) entry which is preliminary data.</text>
</comment>
<dbReference type="GO" id="GO:0009423">
    <property type="term" value="P:chorismate biosynthetic process"/>
    <property type="evidence" value="ECO:0007669"/>
    <property type="project" value="TreeGrafter"/>
</dbReference>
<dbReference type="CDD" id="cd01065">
    <property type="entry name" value="NAD_bind_Shikimate_DH"/>
    <property type="match status" value="1"/>
</dbReference>
<dbReference type="GO" id="GO:0009073">
    <property type="term" value="P:aromatic amino acid family biosynthetic process"/>
    <property type="evidence" value="ECO:0007669"/>
    <property type="project" value="UniProtKB-KW"/>
</dbReference>
<dbReference type="InterPro" id="IPR036291">
    <property type="entry name" value="NAD(P)-bd_dom_sf"/>
</dbReference>
<dbReference type="AlphaFoldDB" id="A0A563E267"/>
<reference evidence="5 6" key="1">
    <citation type="submission" date="2019-05" db="EMBL/GenBank/DDBJ databases">
        <authorList>
            <person name="Lee S.D."/>
        </authorList>
    </citation>
    <scope>NUCLEOTIDE SEQUENCE [LARGE SCALE GENOMIC DNA]</scope>
    <source>
        <strain evidence="5 6">C5-26</strain>
    </source>
</reference>
<evidence type="ECO:0000256" key="2">
    <source>
        <dbReference type="ARBA" id="ARBA00023141"/>
    </source>
</evidence>